<name>A0A8H4L8S9_9HYPO</name>
<evidence type="ECO:0000313" key="3">
    <source>
        <dbReference type="Proteomes" id="UP000554235"/>
    </source>
</evidence>
<keyword evidence="3" id="KW-1185">Reference proteome</keyword>
<organism evidence="2 3">
    <name type="scientific">Fusarium albosuccineum</name>
    <dbReference type="NCBI Taxonomy" id="1237068"/>
    <lineage>
        <taxon>Eukaryota</taxon>
        <taxon>Fungi</taxon>
        <taxon>Dikarya</taxon>
        <taxon>Ascomycota</taxon>
        <taxon>Pezizomycotina</taxon>
        <taxon>Sordariomycetes</taxon>
        <taxon>Hypocreomycetidae</taxon>
        <taxon>Hypocreales</taxon>
        <taxon>Nectriaceae</taxon>
        <taxon>Fusarium</taxon>
        <taxon>Fusarium decemcellulare species complex</taxon>
    </lineage>
</organism>
<sequence length="427" mass="49349">MDPSDGVGTSGVRHGFEGGSRNRPIRESGIEDLGDYASPTSEREPEGDQKEKDGDADSKYRPIMQISWRSEICRLLEISPDVSDEKVVEAMGIAHQKLREIDQLRSTEKAPQGPPRFQIFHSVRCESLKGEENLYIDRPWVMETGPSNAHLRGSQPIQNLELYLERNKEIGFIVHMDYRCCRDTRPRARPEPELDASSLLEREHISVISPVLRSALVHLANTALTGIPHPDFGENEDINHPYIWWFHRRSEIDKAMDKPRPEAWLHVTQLFHDYILDRMMDDWETVDKLLERNKISAQYMDYLFVPDQMVIYKGQGNAPEKLQGFVVEDWIRTRTLNATFSASIDALSWSFDGEFNRMVETLPIDNLPSEISEFDILDLPLYPMQFASHPVVTALRHRGQMFWKCRLRNYVSYTKEEEDDEIQSSAS</sequence>
<feature type="compositionally biased region" description="Basic and acidic residues" evidence="1">
    <location>
        <begin position="41"/>
        <end position="60"/>
    </location>
</feature>
<dbReference type="Proteomes" id="UP000554235">
    <property type="component" value="Unassembled WGS sequence"/>
</dbReference>
<feature type="region of interest" description="Disordered" evidence="1">
    <location>
        <begin position="1"/>
        <end position="61"/>
    </location>
</feature>
<reference evidence="2 3" key="1">
    <citation type="submission" date="2020-01" db="EMBL/GenBank/DDBJ databases">
        <title>Identification and distribution of gene clusters putatively required for synthesis of sphingolipid metabolism inhibitors in phylogenetically diverse species of the filamentous fungus Fusarium.</title>
        <authorList>
            <person name="Kim H.-S."/>
            <person name="Busman M."/>
            <person name="Brown D.W."/>
            <person name="Divon H."/>
            <person name="Uhlig S."/>
            <person name="Proctor R.H."/>
        </authorList>
    </citation>
    <scope>NUCLEOTIDE SEQUENCE [LARGE SCALE GENOMIC DNA]</scope>
    <source>
        <strain evidence="2 3">NRRL 20459</strain>
    </source>
</reference>
<evidence type="ECO:0000256" key="1">
    <source>
        <dbReference type="SAM" id="MobiDB-lite"/>
    </source>
</evidence>
<dbReference type="OrthoDB" id="10042665at2759"/>
<proteinExistence type="predicted"/>
<dbReference type="PANTHER" id="PTHR46411:SF2">
    <property type="entry name" value="AAA+ ATPASE DOMAIN-CONTAINING PROTEIN"/>
    <property type="match status" value="1"/>
</dbReference>
<comment type="caution">
    <text evidence="2">The sequence shown here is derived from an EMBL/GenBank/DDBJ whole genome shotgun (WGS) entry which is preliminary data.</text>
</comment>
<gene>
    <name evidence="2" type="ORF">FALBO_9503</name>
</gene>
<dbReference type="PANTHER" id="PTHR46411">
    <property type="entry name" value="FAMILY ATPASE, PUTATIVE-RELATED"/>
    <property type="match status" value="1"/>
</dbReference>
<accession>A0A8H4L8S9</accession>
<dbReference type="EMBL" id="JAADYS010001325">
    <property type="protein sequence ID" value="KAF4463677.1"/>
    <property type="molecule type" value="Genomic_DNA"/>
</dbReference>
<evidence type="ECO:0000313" key="2">
    <source>
        <dbReference type="EMBL" id="KAF4463677.1"/>
    </source>
</evidence>
<dbReference type="AlphaFoldDB" id="A0A8H4L8S9"/>
<protein>
    <submittedName>
        <fullName evidence="2">AAA family ATPase</fullName>
    </submittedName>
</protein>